<sequence length="160" mass="18305">MHTNCITSAARPRYKYSYTKKVIQDRAGGREPPHAFTLQPLKRSRVYGYTVDTADMFARFGQSVDELNEDQTKRPSTLITAVGSERDDGPLRPLARTLELKVRALQSETSPATDPVPKRRYWFQPYLRFYEVLACPQPCPRGHQNVLSTVHVTQFTLFVS</sequence>
<evidence type="ECO:0000313" key="1">
    <source>
        <dbReference type="EMBL" id="GBP07467.1"/>
    </source>
</evidence>
<organism evidence="1 2">
    <name type="scientific">Eumeta variegata</name>
    <name type="common">Bagworm moth</name>
    <name type="synonym">Eumeta japonica</name>
    <dbReference type="NCBI Taxonomy" id="151549"/>
    <lineage>
        <taxon>Eukaryota</taxon>
        <taxon>Metazoa</taxon>
        <taxon>Ecdysozoa</taxon>
        <taxon>Arthropoda</taxon>
        <taxon>Hexapoda</taxon>
        <taxon>Insecta</taxon>
        <taxon>Pterygota</taxon>
        <taxon>Neoptera</taxon>
        <taxon>Endopterygota</taxon>
        <taxon>Lepidoptera</taxon>
        <taxon>Glossata</taxon>
        <taxon>Ditrysia</taxon>
        <taxon>Tineoidea</taxon>
        <taxon>Psychidae</taxon>
        <taxon>Oiketicinae</taxon>
        <taxon>Eumeta</taxon>
    </lineage>
</organism>
<name>A0A4C1T1V7_EUMVA</name>
<dbReference type="AlphaFoldDB" id="A0A4C1T1V7"/>
<comment type="caution">
    <text evidence="1">The sequence shown here is derived from an EMBL/GenBank/DDBJ whole genome shotgun (WGS) entry which is preliminary data.</text>
</comment>
<keyword evidence="2" id="KW-1185">Reference proteome</keyword>
<proteinExistence type="predicted"/>
<accession>A0A4C1T1V7</accession>
<dbReference type="Proteomes" id="UP000299102">
    <property type="component" value="Unassembled WGS sequence"/>
</dbReference>
<evidence type="ECO:0000313" key="2">
    <source>
        <dbReference type="Proteomes" id="UP000299102"/>
    </source>
</evidence>
<gene>
    <name evidence="1" type="ORF">EVAR_4823_1</name>
</gene>
<protein>
    <submittedName>
        <fullName evidence="1">Uncharacterized protein</fullName>
    </submittedName>
</protein>
<reference evidence="1 2" key="1">
    <citation type="journal article" date="2019" name="Commun. Biol.">
        <title>The bagworm genome reveals a unique fibroin gene that provides high tensile strength.</title>
        <authorList>
            <person name="Kono N."/>
            <person name="Nakamura H."/>
            <person name="Ohtoshi R."/>
            <person name="Tomita M."/>
            <person name="Numata K."/>
            <person name="Arakawa K."/>
        </authorList>
    </citation>
    <scope>NUCLEOTIDE SEQUENCE [LARGE SCALE GENOMIC DNA]</scope>
</reference>
<dbReference type="EMBL" id="BGZK01000026">
    <property type="protein sequence ID" value="GBP07467.1"/>
    <property type="molecule type" value="Genomic_DNA"/>
</dbReference>